<sequence length="58" mass="6814">MAIFLTDRLLIHSSQTQSDPKHHLDLLRGHKSFTYIPAGYTVRPLPYQVEFQILQMYP</sequence>
<reference evidence="1 2" key="1">
    <citation type="submission" date="2014-06" db="EMBL/GenBank/DDBJ databases">
        <title>Functional and comparative genomic analyses of the Drosophila gut microbiota identify candidate symbiosis factors.</title>
        <authorList>
            <person name="Newell P.D."/>
            <person name="Chaston J.M."/>
            <person name="Douglas A.E."/>
        </authorList>
    </citation>
    <scope>NUCLEOTIDE SEQUENCE [LARGE SCALE GENOMIC DNA]</scope>
    <source>
        <strain evidence="1 2">DmCS_006</strain>
    </source>
</reference>
<accession>A0A095B0P4</accession>
<protein>
    <submittedName>
        <fullName evidence="1">Uncharacterized protein</fullName>
    </submittedName>
</protein>
<evidence type="ECO:0000313" key="1">
    <source>
        <dbReference type="EMBL" id="KGB22563.1"/>
    </source>
</evidence>
<name>A0A095B0P4_9PROT</name>
<evidence type="ECO:0000313" key="2">
    <source>
        <dbReference type="Proteomes" id="UP000029448"/>
    </source>
</evidence>
<dbReference type="EMBL" id="JOKM01000075">
    <property type="protein sequence ID" value="KGB22563.1"/>
    <property type="molecule type" value="Genomic_DNA"/>
</dbReference>
<comment type="caution">
    <text evidence="1">The sequence shown here is derived from an EMBL/GenBank/DDBJ whole genome shotgun (WGS) entry which is preliminary data.</text>
</comment>
<keyword evidence="2" id="KW-1185">Reference proteome</keyword>
<dbReference type="AlphaFoldDB" id="A0A095B0P4"/>
<organism evidence="1 2">
    <name type="scientific">Acetobacter tropicalis</name>
    <dbReference type="NCBI Taxonomy" id="104102"/>
    <lineage>
        <taxon>Bacteria</taxon>
        <taxon>Pseudomonadati</taxon>
        <taxon>Pseudomonadota</taxon>
        <taxon>Alphaproteobacteria</taxon>
        <taxon>Acetobacterales</taxon>
        <taxon>Acetobacteraceae</taxon>
        <taxon>Acetobacter</taxon>
    </lineage>
</organism>
<dbReference type="Proteomes" id="UP000029448">
    <property type="component" value="Unassembled WGS sequence"/>
</dbReference>
<proteinExistence type="predicted"/>
<gene>
    <name evidence="1" type="ORF">AtDm6_2144</name>
</gene>